<dbReference type="SUPFAM" id="SSF54593">
    <property type="entry name" value="Glyoxalase/Bleomycin resistance protein/Dihydroxybiphenyl dioxygenase"/>
    <property type="match status" value="1"/>
</dbReference>
<dbReference type="OrthoDB" id="9793039at2"/>
<keyword evidence="3" id="KW-1185">Reference proteome</keyword>
<dbReference type="RefSeq" id="WP_148895161.1">
    <property type="nucleotide sequence ID" value="NZ_VNIB01000003.1"/>
</dbReference>
<name>A0A5D3WLC5_9BACT</name>
<dbReference type="InterPro" id="IPR004360">
    <property type="entry name" value="Glyas_Fos-R_dOase_dom"/>
</dbReference>
<dbReference type="InterPro" id="IPR037523">
    <property type="entry name" value="VOC_core"/>
</dbReference>
<dbReference type="InterPro" id="IPR029068">
    <property type="entry name" value="Glyas_Bleomycin-R_OHBP_Dase"/>
</dbReference>
<dbReference type="AlphaFoldDB" id="A0A5D3WLC5"/>
<dbReference type="Gene3D" id="3.10.180.10">
    <property type="entry name" value="2,3-Dihydroxybiphenyl 1,2-Dioxygenase, domain 1"/>
    <property type="match status" value="1"/>
</dbReference>
<evidence type="ECO:0000313" key="2">
    <source>
        <dbReference type="EMBL" id="TYO99237.1"/>
    </source>
</evidence>
<dbReference type="EMBL" id="VNIB01000003">
    <property type="protein sequence ID" value="TYO99237.1"/>
    <property type="molecule type" value="Genomic_DNA"/>
</dbReference>
<comment type="caution">
    <text evidence="2">The sequence shown here is derived from an EMBL/GenBank/DDBJ whole genome shotgun (WGS) entry which is preliminary data.</text>
</comment>
<dbReference type="GO" id="GO:0016829">
    <property type="term" value="F:lyase activity"/>
    <property type="evidence" value="ECO:0007669"/>
    <property type="project" value="UniProtKB-KW"/>
</dbReference>
<sequence>MGFILTLAVHDLERTETFYREILGLRLHWLEPGDRFPPLLMLPQGDTAILFRQSRHLEASHPALFQNIDRHAKGVGMTLELDIPDIEATGRAIRRHRLHLLYELEDDEHDRKEFWLHDPDGYLLILSAADQENS</sequence>
<feature type="domain" description="VOC" evidence="1">
    <location>
        <begin position="1"/>
        <end position="129"/>
    </location>
</feature>
<evidence type="ECO:0000259" key="1">
    <source>
        <dbReference type="PROSITE" id="PS51819"/>
    </source>
</evidence>
<dbReference type="GO" id="GO:0051213">
    <property type="term" value="F:dioxygenase activity"/>
    <property type="evidence" value="ECO:0007669"/>
    <property type="project" value="UniProtKB-KW"/>
</dbReference>
<proteinExistence type="predicted"/>
<organism evidence="2 3">
    <name type="scientific">Geothermobacter ehrlichii</name>
    <dbReference type="NCBI Taxonomy" id="213224"/>
    <lineage>
        <taxon>Bacteria</taxon>
        <taxon>Pseudomonadati</taxon>
        <taxon>Thermodesulfobacteriota</taxon>
        <taxon>Desulfuromonadia</taxon>
        <taxon>Desulfuromonadales</taxon>
        <taxon>Geothermobacteraceae</taxon>
        <taxon>Geothermobacter</taxon>
    </lineage>
</organism>
<reference evidence="2 3" key="1">
    <citation type="submission" date="2019-07" db="EMBL/GenBank/DDBJ databases">
        <title>Genomic Encyclopedia of Type Strains, Phase IV (KMG-IV): sequencing the most valuable type-strain genomes for metagenomic binning, comparative biology and taxonomic classification.</title>
        <authorList>
            <person name="Goeker M."/>
        </authorList>
    </citation>
    <scope>NUCLEOTIDE SEQUENCE [LARGE SCALE GENOMIC DNA]</scope>
    <source>
        <strain evidence="2 3">SS015</strain>
    </source>
</reference>
<dbReference type="Proteomes" id="UP000324159">
    <property type="component" value="Unassembled WGS sequence"/>
</dbReference>
<dbReference type="Pfam" id="PF00903">
    <property type="entry name" value="Glyoxalase"/>
    <property type="match status" value="1"/>
</dbReference>
<keyword evidence="2" id="KW-0560">Oxidoreductase</keyword>
<dbReference type="PROSITE" id="PS51819">
    <property type="entry name" value="VOC"/>
    <property type="match status" value="1"/>
</dbReference>
<keyword evidence="2" id="KW-0456">Lyase</keyword>
<accession>A0A5D3WLC5</accession>
<evidence type="ECO:0000313" key="3">
    <source>
        <dbReference type="Proteomes" id="UP000324159"/>
    </source>
</evidence>
<protein>
    <submittedName>
        <fullName evidence="2">Catechol 2,3-dioxygenase-like lactoylglutathione lyase family enzyme</fullName>
    </submittedName>
</protein>
<keyword evidence="2" id="KW-0223">Dioxygenase</keyword>
<gene>
    <name evidence="2" type="ORF">EDC39_10380</name>
</gene>